<reference evidence="2 3" key="1">
    <citation type="journal article" date="2023" name="Elife">
        <title>Identification of key yeast species and microbe-microbe interactions impacting larval growth of Drosophila in the wild.</title>
        <authorList>
            <person name="Mure A."/>
            <person name="Sugiura Y."/>
            <person name="Maeda R."/>
            <person name="Honda K."/>
            <person name="Sakurai N."/>
            <person name="Takahashi Y."/>
            <person name="Watada M."/>
            <person name="Katoh T."/>
            <person name="Gotoh A."/>
            <person name="Gotoh Y."/>
            <person name="Taniguchi I."/>
            <person name="Nakamura K."/>
            <person name="Hayashi T."/>
            <person name="Katayama T."/>
            <person name="Uemura T."/>
            <person name="Hattori Y."/>
        </authorList>
    </citation>
    <scope>NUCLEOTIDE SEQUENCE [LARGE SCALE GENOMIC DNA]</scope>
    <source>
        <strain evidence="2 3">SB-73</strain>
    </source>
</reference>
<gene>
    <name evidence="2" type="ORF">DASB73_009330</name>
</gene>
<evidence type="ECO:0000256" key="1">
    <source>
        <dbReference type="SAM" id="MobiDB-lite"/>
    </source>
</evidence>
<feature type="compositionally biased region" description="Basic and acidic residues" evidence="1">
    <location>
        <begin position="47"/>
        <end position="68"/>
    </location>
</feature>
<dbReference type="EMBL" id="BTGC01000003">
    <property type="protein sequence ID" value="GMM49975.1"/>
    <property type="molecule type" value="Genomic_DNA"/>
</dbReference>
<name>A0AAV5REK9_STABA</name>
<protein>
    <submittedName>
        <fullName evidence="2">Uncharacterized protein</fullName>
    </submittedName>
</protein>
<dbReference type="Proteomes" id="UP001362899">
    <property type="component" value="Unassembled WGS sequence"/>
</dbReference>
<feature type="compositionally biased region" description="Low complexity" evidence="1">
    <location>
        <begin position="35"/>
        <end position="46"/>
    </location>
</feature>
<evidence type="ECO:0000313" key="3">
    <source>
        <dbReference type="Proteomes" id="UP001362899"/>
    </source>
</evidence>
<sequence length="102" mass="11635">MSTVYETINQSVRTNGCDTRIGRPTNFLNHHRESFTSTSSDNSSVRSKYETWSETHSLRSKDSREKRGSMSKVHHVANVDEFDLKTHLVAGSQTGGKWKFWG</sequence>
<evidence type="ECO:0000313" key="2">
    <source>
        <dbReference type="EMBL" id="GMM49975.1"/>
    </source>
</evidence>
<feature type="region of interest" description="Disordered" evidence="1">
    <location>
        <begin position="31"/>
        <end position="72"/>
    </location>
</feature>
<organism evidence="2 3">
    <name type="scientific">Starmerella bacillaris</name>
    <name type="common">Yeast</name>
    <name type="synonym">Candida zemplinina</name>
    <dbReference type="NCBI Taxonomy" id="1247836"/>
    <lineage>
        <taxon>Eukaryota</taxon>
        <taxon>Fungi</taxon>
        <taxon>Dikarya</taxon>
        <taxon>Ascomycota</taxon>
        <taxon>Saccharomycotina</taxon>
        <taxon>Dipodascomycetes</taxon>
        <taxon>Dipodascales</taxon>
        <taxon>Trichomonascaceae</taxon>
        <taxon>Starmerella</taxon>
    </lineage>
</organism>
<comment type="caution">
    <text evidence="2">The sequence shown here is derived from an EMBL/GenBank/DDBJ whole genome shotgun (WGS) entry which is preliminary data.</text>
</comment>
<accession>A0AAV5REK9</accession>
<keyword evidence="3" id="KW-1185">Reference proteome</keyword>
<dbReference type="AlphaFoldDB" id="A0AAV5REK9"/>
<proteinExistence type="predicted"/>